<feature type="region of interest" description="Disordered" evidence="11">
    <location>
        <begin position="37"/>
        <end position="139"/>
    </location>
</feature>
<dbReference type="AlphaFoldDB" id="A0A061S9Q9"/>
<evidence type="ECO:0000256" key="6">
    <source>
        <dbReference type="ARBA" id="ARBA00022968"/>
    </source>
</evidence>
<dbReference type="GO" id="GO:0008373">
    <property type="term" value="F:sialyltransferase activity"/>
    <property type="evidence" value="ECO:0007669"/>
    <property type="project" value="InterPro"/>
</dbReference>
<evidence type="ECO:0000256" key="3">
    <source>
        <dbReference type="ARBA" id="ARBA00022676"/>
    </source>
</evidence>
<dbReference type="InterPro" id="IPR001675">
    <property type="entry name" value="Glyco_trans_29"/>
</dbReference>
<accession>A0A061S9Q9</accession>
<reference evidence="12" key="1">
    <citation type="submission" date="2014-05" db="EMBL/GenBank/DDBJ databases">
        <title>The transcriptome of the halophilic microalga Tetraselmis sp. GSL018 isolated from the Great Salt Lake, Utah.</title>
        <authorList>
            <person name="Jinkerson R.E."/>
            <person name="D'Adamo S."/>
            <person name="Posewitz M.C."/>
        </authorList>
    </citation>
    <scope>NUCLEOTIDE SEQUENCE</scope>
    <source>
        <strain evidence="12">GSL018</strain>
    </source>
</reference>
<dbReference type="EMBL" id="GBEZ01004211">
    <property type="protein sequence ID" value="JAC80988.1"/>
    <property type="molecule type" value="Transcribed_RNA"/>
</dbReference>
<keyword evidence="5" id="KW-0812">Transmembrane</keyword>
<evidence type="ECO:0000256" key="2">
    <source>
        <dbReference type="ARBA" id="ARBA00006003"/>
    </source>
</evidence>
<evidence type="ECO:0000313" key="12">
    <source>
        <dbReference type="EMBL" id="JAC80988.1"/>
    </source>
</evidence>
<evidence type="ECO:0000256" key="4">
    <source>
        <dbReference type="ARBA" id="ARBA00022679"/>
    </source>
</evidence>
<keyword evidence="10" id="KW-0325">Glycoprotein</keyword>
<keyword evidence="7" id="KW-1133">Transmembrane helix</keyword>
<evidence type="ECO:0000256" key="9">
    <source>
        <dbReference type="ARBA" id="ARBA00023136"/>
    </source>
</evidence>
<dbReference type="GO" id="GO:0000139">
    <property type="term" value="C:Golgi membrane"/>
    <property type="evidence" value="ECO:0007669"/>
    <property type="project" value="UniProtKB-SubCell"/>
</dbReference>
<comment type="similarity">
    <text evidence="2">Belongs to the glycosyltransferase 29 family.</text>
</comment>
<evidence type="ECO:0000256" key="11">
    <source>
        <dbReference type="SAM" id="MobiDB-lite"/>
    </source>
</evidence>
<feature type="compositionally biased region" description="Low complexity" evidence="11">
    <location>
        <begin position="75"/>
        <end position="85"/>
    </location>
</feature>
<evidence type="ECO:0000256" key="7">
    <source>
        <dbReference type="ARBA" id="ARBA00022989"/>
    </source>
</evidence>
<organism evidence="12">
    <name type="scientific">Tetraselmis sp. GSL018</name>
    <dbReference type="NCBI Taxonomy" id="582737"/>
    <lineage>
        <taxon>Eukaryota</taxon>
        <taxon>Viridiplantae</taxon>
        <taxon>Chlorophyta</taxon>
        <taxon>core chlorophytes</taxon>
        <taxon>Chlorodendrophyceae</taxon>
        <taxon>Chlorodendrales</taxon>
        <taxon>Chlorodendraceae</taxon>
        <taxon>Tetraselmis</taxon>
    </lineage>
</organism>
<keyword evidence="6" id="KW-0735">Signal-anchor</keyword>
<comment type="subcellular location">
    <subcellularLocation>
        <location evidence="1">Golgi apparatus membrane</location>
        <topology evidence="1">Single-pass type II membrane protein</topology>
    </subcellularLocation>
</comment>
<evidence type="ECO:0000256" key="1">
    <source>
        <dbReference type="ARBA" id="ARBA00004323"/>
    </source>
</evidence>
<name>A0A061S9Q9_9CHLO</name>
<evidence type="ECO:0000256" key="10">
    <source>
        <dbReference type="ARBA" id="ARBA00023180"/>
    </source>
</evidence>
<feature type="compositionally biased region" description="Basic and acidic residues" evidence="11">
    <location>
        <begin position="37"/>
        <end position="47"/>
    </location>
</feature>
<keyword evidence="3" id="KW-0328">Glycosyltransferase</keyword>
<evidence type="ECO:0000256" key="5">
    <source>
        <dbReference type="ARBA" id="ARBA00022692"/>
    </source>
</evidence>
<proteinExistence type="inferred from homology"/>
<evidence type="ECO:0000256" key="8">
    <source>
        <dbReference type="ARBA" id="ARBA00023034"/>
    </source>
</evidence>
<dbReference type="Gene3D" id="3.90.1480.20">
    <property type="entry name" value="Glycosyl transferase family 29"/>
    <property type="match status" value="1"/>
</dbReference>
<keyword evidence="9" id="KW-0472">Membrane</keyword>
<dbReference type="InterPro" id="IPR038578">
    <property type="entry name" value="GT29-like_sf"/>
</dbReference>
<protein>
    <submittedName>
        <fullName evidence="12">Uncharacterized protein</fullName>
    </submittedName>
</protein>
<keyword evidence="8" id="KW-0333">Golgi apparatus</keyword>
<dbReference type="Pfam" id="PF00777">
    <property type="entry name" value="Glyco_transf_29"/>
    <property type="match status" value="1"/>
</dbReference>
<gene>
    <name evidence="12" type="ORF">TSPGSL018_8935</name>
</gene>
<sequence length="139" mass="14365">MLRAEGVDPDPGLLASRLNLTRCAVVGSSGTLLERARGAEIDRHDTALRPTSAGGRSSALPTPGSPSSPKRVKARYASSARGSGSTPKTDRRPNSLRAAGTSGLLHACRPSLPLDAPRSWLLPPSSNASVPPRDVVAPV</sequence>
<keyword evidence="4" id="KW-0808">Transferase</keyword>